<proteinExistence type="predicted"/>
<sequence length="244" mass="26957">MKSNEYGGWRMIIFWFAVAAVAAIGGFSLGWSWRDVAPTRTAIDLALQVMIAFGTVGTAVAAVAVPLYQNWDRRREQRIAQLLTDWALSEEVHRISYRLRELGKALATSWALPSARELGDLQTQLRVAKQTTLDRMGGFLIGNLLGQVVALQEERDRRASIASSLRDAGVAREMPPPTDDAIRQIISSLEAFHEQTYHWMERVIRGFDAVGLQAPGVVKGSGKANIRMYASGDGRVERASDNAT</sequence>
<keyword evidence="1" id="KW-1133">Transmembrane helix</keyword>
<name>A0ABN1KQP7_9BURK</name>
<accession>A0ABN1KQP7</accession>
<gene>
    <name evidence="2" type="ORF">GCM10009108_04110</name>
</gene>
<evidence type="ECO:0000256" key="1">
    <source>
        <dbReference type="SAM" id="Phobius"/>
    </source>
</evidence>
<feature type="transmembrane region" description="Helical" evidence="1">
    <location>
        <begin position="45"/>
        <end position="68"/>
    </location>
</feature>
<organism evidence="2 3">
    <name type="scientific">Castellaniella ginsengisoli</name>
    <dbReference type="NCBI Taxonomy" id="546114"/>
    <lineage>
        <taxon>Bacteria</taxon>
        <taxon>Pseudomonadati</taxon>
        <taxon>Pseudomonadota</taxon>
        <taxon>Betaproteobacteria</taxon>
        <taxon>Burkholderiales</taxon>
        <taxon>Alcaligenaceae</taxon>
        <taxon>Castellaniella</taxon>
    </lineage>
</organism>
<comment type="caution">
    <text evidence="2">The sequence shown here is derived from an EMBL/GenBank/DDBJ whole genome shotgun (WGS) entry which is preliminary data.</text>
</comment>
<feature type="transmembrane region" description="Helical" evidence="1">
    <location>
        <begin position="12"/>
        <end position="33"/>
    </location>
</feature>
<dbReference type="EMBL" id="BAAAEX010000003">
    <property type="protein sequence ID" value="GAA0773665.1"/>
    <property type="molecule type" value="Genomic_DNA"/>
</dbReference>
<keyword evidence="1" id="KW-0812">Transmembrane</keyword>
<keyword evidence="3" id="KW-1185">Reference proteome</keyword>
<protein>
    <submittedName>
        <fullName evidence="2">Uncharacterized protein</fullName>
    </submittedName>
</protein>
<evidence type="ECO:0000313" key="2">
    <source>
        <dbReference type="EMBL" id="GAA0773665.1"/>
    </source>
</evidence>
<keyword evidence="1" id="KW-0472">Membrane</keyword>
<evidence type="ECO:0000313" key="3">
    <source>
        <dbReference type="Proteomes" id="UP001500573"/>
    </source>
</evidence>
<dbReference type="Proteomes" id="UP001500573">
    <property type="component" value="Unassembled WGS sequence"/>
</dbReference>
<reference evidence="2 3" key="1">
    <citation type="journal article" date="2019" name="Int. J. Syst. Evol. Microbiol.">
        <title>The Global Catalogue of Microorganisms (GCM) 10K type strain sequencing project: providing services to taxonomists for standard genome sequencing and annotation.</title>
        <authorList>
            <consortium name="The Broad Institute Genomics Platform"/>
            <consortium name="The Broad Institute Genome Sequencing Center for Infectious Disease"/>
            <person name="Wu L."/>
            <person name="Ma J."/>
        </authorList>
    </citation>
    <scope>NUCLEOTIDE SEQUENCE [LARGE SCALE GENOMIC DNA]</scope>
    <source>
        <strain evidence="2 3">JCM 15515</strain>
    </source>
</reference>
<dbReference type="RefSeq" id="WP_343835317.1">
    <property type="nucleotide sequence ID" value="NZ_BAAAEX010000003.1"/>
</dbReference>